<dbReference type="Gramene" id="evm.model.07.529">
    <property type="protein sequence ID" value="cds.evm.model.07.529"/>
    <property type="gene ID" value="evm.TU.07.529"/>
</dbReference>
<sequence length="281" mass="32681">MEFAEKWVQLVHECVGTVRYMVINNGIEMGLIVSSCGICQGKIYKASYFPNISFLGDVIGNNLSYIWRSILEAKKLILFGALRRVGNGSIVSILDDMLLPIMDKPFVESRHPALQGKMVRVYGFPTNALNQSNIERVVLMARKIMDLPWNNNDQIVLNGYARVKIKFHMDQKIFSCRFITINGRKEWIQFQSEEILLLCYRCGRWGHDEKESKQPMGHLHDLAAHLRQWDHHQRVIRNAGPLNADDYLPPMRSRTPRHLPDRLLGAAGYRHHWRHYLYLLE</sequence>
<dbReference type="EnsemblPlants" id="evm.model.07.529">
    <property type="protein sequence ID" value="cds.evm.model.07.529"/>
    <property type="gene ID" value="evm.TU.07.529"/>
</dbReference>
<evidence type="ECO:0000313" key="2">
    <source>
        <dbReference type="Proteomes" id="UP000596661"/>
    </source>
</evidence>
<reference evidence="1" key="1">
    <citation type="submission" date="2018-11" db="EMBL/GenBank/DDBJ databases">
        <authorList>
            <person name="Grassa J C."/>
        </authorList>
    </citation>
    <scope>NUCLEOTIDE SEQUENCE [LARGE SCALE GENOMIC DNA]</scope>
</reference>
<dbReference type="EMBL" id="UZAU01000635">
    <property type="status" value="NOT_ANNOTATED_CDS"/>
    <property type="molecule type" value="Genomic_DNA"/>
</dbReference>
<protein>
    <submittedName>
        <fullName evidence="1">Uncharacterized protein</fullName>
    </submittedName>
</protein>
<keyword evidence="2" id="KW-1185">Reference proteome</keyword>
<accession>A0A803Q5C9</accession>
<proteinExistence type="predicted"/>
<dbReference type="Proteomes" id="UP000596661">
    <property type="component" value="Chromosome 7"/>
</dbReference>
<dbReference type="AlphaFoldDB" id="A0A803Q5C9"/>
<evidence type="ECO:0000313" key="1">
    <source>
        <dbReference type="EnsemblPlants" id="cds.evm.model.07.529"/>
    </source>
</evidence>
<reference evidence="1" key="2">
    <citation type="submission" date="2021-03" db="UniProtKB">
        <authorList>
            <consortium name="EnsemblPlants"/>
        </authorList>
    </citation>
    <scope>IDENTIFICATION</scope>
</reference>
<organism evidence="1 2">
    <name type="scientific">Cannabis sativa</name>
    <name type="common">Hemp</name>
    <name type="synonym">Marijuana</name>
    <dbReference type="NCBI Taxonomy" id="3483"/>
    <lineage>
        <taxon>Eukaryota</taxon>
        <taxon>Viridiplantae</taxon>
        <taxon>Streptophyta</taxon>
        <taxon>Embryophyta</taxon>
        <taxon>Tracheophyta</taxon>
        <taxon>Spermatophyta</taxon>
        <taxon>Magnoliopsida</taxon>
        <taxon>eudicotyledons</taxon>
        <taxon>Gunneridae</taxon>
        <taxon>Pentapetalae</taxon>
        <taxon>rosids</taxon>
        <taxon>fabids</taxon>
        <taxon>Rosales</taxon>
        <taxon>Cannabaceae</taxon>
        <taxon>Cannabis</taxon>
    </lineage>
</organism>
<name>A0A803Q5C9_CANSA</name>